<dbReference type="AlphaFoldDB" id="A0AA88W2C0"/>
<dbReference type="Pfam" id="PF01738">
    <property type="entry name" value="DLH"/>
    <property type="match status" value="2"/>
</dbReference>
<evidence type="ECO:0000313" key="3">
    <source>
        <dbReference type="Proteomes" id="UP001188597"/>
    </source>
</evidence>
<organism evidence="2 3">
    <name type="scientific">Escallonia herrerae</name>
    <dbReference type="NCBI Taxonomy" id="1293975"/>
    <lineage>
        <taxon>Eukaryota</taxon>
        <taxon>Viridiplantae</taxon>
        <taxon>Streptophyta</taxon>
        <taxon>Embryophyta</taxon>
        <taxon>Tracheophyta</taxon>
        <taxon>Spermatophyta</taxon>
        <taxon>Magnoliopsida</taxon>
        <taxon>eudicotyledons</taxon>
        <taxon>Gunneridae</taxon>
        <taxon>Pentapetalae</taxon>
        <taxon>asterids</taxon>
        <taxon>campanulids</taxon>
        <taxon>Escalloniales</taxon>
        <taxon>Escalloniaceae</taxon>
        <taxon>Escallonia</taxon>
    </lineage>
</organism>
<dbReference type="Proteomes" id="UP001188597">
    <property type="component" value="Unassembled WGS sequence"/>
</dbReference>
<feature type="domain" description="Dienelactone hydrolase" evidence="1">
    <location>
        <begin position="173"/>
        <end position="380"/>
    </location>
</feature>
<sequence length="383" mass="41197">MSGPQCCENPPTLDSGSGVGSLQELGGLKAYVTGPEVSKLAILLVSDVFGYEAPLLRKLADKVAAAGFLTVVPDFLDSDPFDVDNPQFDRESWLKAHPTMLQNGFQENYSDVCSLLFYYNFPFPTSLPSSPFPIGPHYADQLRIMSGPQCCENPPSLDSASGVGSVQELGGLKTYVTGPQDSKLAILLIHDAFGYEAPLLRKLADKVAAVGFLVVVPDFLYSDPADVTNPQFDREAWLKAHPTGKGCEDAKKVIAALKSKGASAVGAAGFCWGGVVVVKLARFDEIQAGVVLHPGPLTVDEINEVKIPIAILGAETDKFAPPEQVKHFGEILSAKPHVESFVKIFPGVAHGWAVRYNTEDESAVKSAEEAQLDMLNWLTKHVK</sequence>
<proteinExistence type="predicted"/>
<dbReference type="GO" id="GO:0016787">
    <property type="term" value="F:hydrolase activity"/>
    <property type="evidence" value="ECO:0007669"/>
    <property type="project" value="InterPro"/>
</dbReference>
<reference evidence="2" key="1">
    <citation type="submission" date="2022-12" db="EMBL/GenBank/DDBJ databases">
        <title>Draft genome assemblies for two species of Escallonia (Escalloniales).</title>
        <authorList>
            <person name="Chanderbali A."/>
            <person name="Dervinis C."/>
            <person name="Anghel I."/>
            <person name="Soltis D."/>
            <person name="Soltis P."/>
            <person name="Zapata F."/>
        </authorList>
    </citation>
    <scope>NUCLEOTIDE SEQUENCE</scope>
    <source>
        <strain evidence="2">UCBG64.0493</strain>
        <tissue evidence="2">Leaf</tissue>
    </source>
</reference>
<dbReference type="Gene3D" id="3.40.50.1820">
    <property type="entry name" value="alpha/beta hydrolase"/>
    <property type="match status" value="2"/>
</dbReference>
<dbReference type="PANTHER" id="PTHR17630:SF52">
    <property type="entry name" value="ENDO-1,3-1,4-BETA-D-GLUCANASE-LIKE PROTEIN"/>
    <property type="match status" value="1"/>
</dbReference>
<keyword evidence="3" id="KW-1185">Reference proteome</keyword>
<dbReference type="InterPro" id="IPR029058">
    <property type="entry name" value="AB_hydrolase_fold"/>
</dbReference>
<dbReference type="InterPro" id="IPR002925">
    <property type="entry name" value="Dienelactn_hydro"/>
</dbReference>
<dbReference type="PANTHER" id="PTHR17630">
    <property type="entry name" value="DIENELACTONE HYDROLASE"/>
    <property type="match status" value="1"/>
</dbReference>
<protein>
    <recommendedName>
        <fullName evidence="1">Dienelactone hydrolase domain-containing protein</fullName>
    </recommendedName>
</protein>
<evidence type="ECO:0000259" key="1">
    <source>
        <dbReference type="Pfam" id="PF01738"/>
    </source>
</evidence>
<feature type="domain" description="Dienelactone hydrolase" evidence="1">
    <location>
        <begin position="29"/>
        <end position="80"/>
    </location>
</feature>
<evidence type="ECO:0000313" key="2">
    <source>
        <dbReference type="EMBL" id="KAK3019851.1"/>
    </source>
</evidence>
<accession>A0AA88W2C0</accession>
<dbReference type="SUPFAM" id="SSF53474">
    <property type="entry name" value="alpha/beta-Hydrolases"/>
    <property type="match status" value="1"/>
</dbReference>
<dbReference type="EMBL" id="JAVXUP010000850">
    <property type="protein sequence ID" value="KAK3019851.1"/>
    <property type="molecule type" value="Genomic_DNA"/>
</dbReference>
<gene>
    <name evidence="2" type="ORF">RJ639_004096</name>
</gene>
<comment type="caution">
    <text evidence="2">The sequence shown here is derived from an EMBL/GenBank/DDBJ whole genome shotgun (WGS) entry which is preliminary data.</text>
</comment>
<name>A0AA88W2C0_9ASTE</name>